<gene>
    <name evidence="1" type="ORF">A3Q56_04325</name>
</gene>
<accession>A0A177B1E1</accession>
<protein>
    <submittedName>
        <fullName evidence="1">Uncharacterized protein</fullName>
    </submittedName>
</protein>
<dbReference type="OrthoDB" id="4899631at2759"/>
<keyword evidence="2" id="KW-1185">Reference proteome</keyword>
<name>A0A177B1E1_9BILA</name>
<sequence>YINHQPAFGTNVQNIEKSFENLGEWDEELCSYFIYRSDFLNLLQIRGSLDCKTNLKKAIFKNVLINQVGPDGTIAIVTRWENVLESELIEALMSLMGLQDNIIDIEQFYDAIEIGVKQLPDVKISDSIQEKDVIKGEIFRKTSNENMVDPQFKPNLISQIEKRMPVKITPHYFMYNLLGFSSETQKKSTNNISQEI</sequence>
<proteinExistence type="predicted"/>
<dbReference type="EMBL" id="LWCA01000545">
    <property type="protein sequence ID" value="OAF67930.1"/>
    <property type="molecule type" value="Genomic_DNA"/>
</dbReference>
<organism evidence="1 2">
    <name type="scientific">Intoshia linei</name>
    <dbReference type="NCBI Taxonomy" id="1819745"/>
    <lineage>
        <taxon>Eukaryota</taxon>
        <taxon>Metazoa</taxon>
        <taxon>Spiralia</taxon>
        <taxon>Lophotrochozoa</taxon>
        <taxon>Mesozoa</taxon>
        <taxon>Orthonectida</taxon>
        <taxon>Rhopaluridae</taxon>
        <taxon>Intoshia</taxon>
    </lineage>
</organism>
<dbReference type="Proteomes" id="UP000078046">
    <property type="component" value="Unassembled WGS sequence"/>
</dbReference>
<evidence type="ECO:0000313" key="1">
    <source>
        <dbReference type="EMBL" id="OAF67930.1"/>
    </source>
</evidence>
<reference evidence="1 2" key="1">
    <citation type="submission" date="2016-04" db="EMBL/GenBank/DDBJ databases">
        <title>The genome of Intoshia linei affirms orthonectids as highly simplified spiralians.</title>
        <authorList>
            <person name="Mikhailov K.V."/>
            <person name="Slusarev G.S."/>
            <person name="Nikitin M.A."/>
            <person name="Logacheva M.D."/>
            <person name="Penin A."/>
            <person name="Aleoshin V."/>
            <person name="Panchin Y.V."/>
        </authorList>
    </citation>
    <scope>NUCLEOTIDE SEQUENCE [LARGE SCALE GENOMIC DNA]</scope>
    <source>
        <strain evidence="1">Intl2013</strain>
        <tissue evidence="1">Whole animal</tissue>
    </source>
</reference>
<dbReference type="AlphaFoldDB" id="A0A177B1E1"/>
<evidence type="ECO:0000313" key="2">
    <source>
        <dbReference type="Proteomes" id="UP000078046"/>
    </source>
</evidence>
<comment type="caution">
    <text evidence="1">The sequence shown here is derived from an EMBL/GenBank/DDBJ whole genome shotgun (WGS) entry which is preliminary data.</text>
</comment>
<feature type="non-terminal residue" evidence="1">
    <location>
        <position position="1"/>
    </location>
</feature>